<dbReference type="OrthoDB" id="663011at2"/>
<dbReference type="InterPro" id="IPR018490">
    <property type="entry name" value="cNMP-bd_dom_sf"/>
</dbReference>
<dbReference type="AlphaFoldDB" id="A0A2S7WNR1"/>
<evidence type="ECO:0000313" key="2">
    <source>
        <dbReference type="Proteomes" id="UP000238882"/>
    </source>
</evidence>
<organism evidence="1 2">
    <name type="scientific">Polaribacter porphyrae</name>
    <dbReference type="NCBI Taxonomy" id="1137780"/>
    <lineage>
        <taxon>Bacteria</taxon>
        <taxon>Pseudomonadati</taxon>
        <taxon>Bacteroidota</taxon>
        <taxon>Flavobacteriia</taxon>
        <taxon>Flavobacteriales</taxon>
        <taxon>Flavobacteriaceae</taxon>
    </lineage>
</organism>
<dbReference type="RefSeq" id="WP_105015821.1">
    <property type="nucleotide sequence ID" value="NZ_MSCN01000001.1"/>
</dbReference>
<gene>
    <name evidence="1" type="ORF">BTO18_08585</name>
</gene>
<sequence length="193" mass="22792">MIILQDFIEKTGVELSIDCKKALSKYSILHLKKGEYFLKESHLSTKIGFIISGSIIHYYNIEGKQVTRWVSLHGNFVTGFVSFVEKTPSLENLLCIKNVEMIIYNRDYFMNILMKFREIQLAWRKILELNVIGYENRVYQLLTTNAEKRYLNFQKTYPQFVSQVPQKHIASMLGIEPRHLSRIRKKILKKEIK</sequence>
<comment type="caution">
    <text evidence="1">The sequence shown here is derived from an EMBL/GenBank/DDBJ whole genome shotgun (WGS) entry which is preliminary data.</text>
</comment>
<dbReference type="EMBL" id="MSCN01000001">
    <property type="protein sequence ID" value="PQJ79223.1"/>
    <property type="molecule type" value="Genomic_DNA"/>
</dbReference>
<dbReference type="SUPFAM" id="SSF51206">
    <property type="entry name" value="cAMP-binding domain-like"/>
    <property type="match status" value="1"/>
</dbReference>
<dbReference type="InterPro" id="IPR014710">
    <property type="entry name" value="RmlC-like_jellyroll"/>
</dbReference>
<evidence type="ECO:0008006" key="3">
    <source>
        <dbReference type="Google" id="ProtNLM"/>
    </source>
</evidence>
<evidence type="ECO:0000313" key="1">
    <source>
        <dbReference type="EMBL" id="PQJ79223.1"/>
    </source>
</evidence>
<name>A0A2S7WNR1_9FLAO</name>
<proteinExistence type="predicted"/>
<protein>
    <recommendedName>
        <fullName evidence="3">Cyclic nucleotide-binding domain-containing protein</fullName>
    </recommendedName>
</protein>
<reference evidence="1 2" key="1">
    <citation type="submission" date="2016-12" db="EMBL/GenBank/DDBJ databases">
        <title>Trade-off between light-utilization and light-protection in marine flavobacteria.</title>
        <authorList>
            <person name="Kumagai Y."/>
            <person name="Yoshizawa S."/>
            <person name="Kogure K."/>
            <person name="Iwasaki W."/>
        </authorList>
    </citation>
    <scope>NUCLEOTIDE SEQUENCE [LARGE SCALE GENOMIC DNA]</scope>
    <source>
        <strain evidence="1 2">NBRC 108759</strain>
    </source>
</reference>
<dbReference type="Gene3D" id="2.60.120.10">
    <property type="entry name" value="Jelly Rolls"/>
    <property type="match status" value="1"/>
</dbReference>
<accession>A0A2S7WNR1</accession>
<keyword evidence="2" id="KW-1185">Reference proteome</keyword>
<dbReference type="Proteomes" id="UP000238882">
    <property type="component" value="Unassembled WGS sequence"/>
</dbReference>